<evidence type="ECO:0000313" key="1">
    <source>
        <dbReference type="EMBL" id="NSX56767.1"/>
    </source>
</evidence>
<reference evidence="1 2" key="1">
    <citation type="submission" date="2020-06" db="EMBL/GenBank/DDBJ databases">
        <title>Sulfitobacter algicola sp. nov., isolated from green algae.</title>
        <authorList>
            <person name="Wang C."/>
        </authorList>
    </citation>
    <scope>NUCLEOTIDE SEQUENCE [LARGE SCALE GENOMIC DNA]</scope>
    <source>
        <strain evidence="1 2">1151</strain>
    </source>
</reference>
<protein>
    <submittedName>
        <fullName evidence="1">Uncharacterized protein</fullName>
    </submittedName>
</protein>
<evidence type="ECO:0000313" key="2">
    <source>
        <dbReference type="Proteomes" id="UP000777935"/>
    </source>
</evidence>
<name>A0ABX2IZQ0_9RHOB</name>
<keyword evidence="2" id="KW-1185">Reference proteome</keyword>
<proteinExistence type="predicted"/>
<dbReference type="RefSeq" id="WP_174139918.1">
    <property type="nucleotide sequence ID" value="NZ_JABUFE010000018.1"/>
</dbReference>
<dbReference type="Proteomes" id="UP000777935">
    <property type="component" value="Unassembled WGS sequence"/>
</dbReference>
<gene>
    <name evidence="1" type="ORF">HRQ87_18445</name>
</gene>
<organism evidence="1 2">
    <name type="scientific">Parasulfitobacter algicola</name>
    <dbReference type="NCBI Taxonomy" id="2614809"/>
    <lineage>
        <taxon>Bacteria</taxon>
        <taxon>Pseudomonadati</taxon>
        <taxon>Pseudomonadota</taxon>
        <taxon>Alphaproteobacteria</taxon>
        <taxon>Rhodobacterales</taxon>
        <taxon>Roseobacteraceae</taxon>
        <taxon>Parasulfitobacter</taxon>
    </lineage>
</organism>
<dbReference type="EMBL" id="JABUFE010000018">
    <property type="protein sequence ID" value="NSX56767.1"/>
    <property type="molecule type" value="Genomic_DNA"/>
</dbReference>
<accession>A0ABX2IZQ0</accession>
<sequence length="81" mass="8403">MSFLSGLGDIVGKGMQIGGLVTGNPGLTAAGKGIDDLTEGGGQAAAQFQQAMNMQIASFASNELSNMQQMDEEAFKEMEET</sequence>
<comment type="caution">
    <text evidence="1">The sequence shown here is derived from an EMBL/GenBank/DDBJ whole genome shotgun (WGS) entry which is preliminary data.</text>
</comment>